<feature type="chain" id="PRO_5010574758" evidence="2">
    <location>
        <begin position="26"/>
        <end position="129"/>
    </location>
</feature>
<organism evidence="3 4">
    <name type="scientific">Paludisphaera borealis</name>
    <dbReference type="NCBI Taxonomy" id="1387353"/>
    <lineage>
        <taxon>Bacteria</taxon>
        <taxon>Pseudomonadati</taxon>
        <taxon>Planctomycetota</taxon>
        <taxon>Planctomycetia</taxon>
        <taxon>Isosphaerales</taxon>
        <taxon>Isosphaeraceae</taxon>
        <taxon>Paludisphaera</taxon>
    </lineage>
</organism>
<name>A0A1U7CYE0_9BACT</name>
<proteinExistence type="predicted"/>
<feature type="region of interest" description="Disordered" evidence="1">
    <location>
        <begin position="104"/>
        <end position="129"/>
    </location>
</feature>
<dbReference type="STRING" id="1387353.BSF38_05495"/>
<dbReference type="AlphaFoldDB" id="A0A1U7CYE0"/>
<protein>
    <submittedName>
        <fullName evidence="3">Uncharacterized protein</fullName>
    </submittedName>
</protein>
<evidence type="ECO:0000313" key="3">
    <source>
        <dbReference type="EMBL" id="APW63908.1"/>
    </source>
</evidence>
<accession>A0A1U7CYE0</accession>
<dbReference type="Proteomes" id="UP000186309">
    <property type="component" value="Chromosome"/>
</dbReference>
<dbReference type="KEGG" id="pbor:BSF38_05495"/>
<dbReference type="RefSeq" id="WP_076350210.1">
    <property type="nucleotide sequence ID" value="NZ_CP019082.1"/>
</dbReference>
<reference evidence="4" key="1">
    <citation type="submission" date="2016-12" db="EMBL/GenBank/DDBJ databases">
        <title>Comparative genomics of four Isosphaeraceae planctomycetes: a common pool of plasmids and glycoside hydrolase genes.</title>
        <authorList>
            <person name="Ivanova A."/>
        </authorList>
    </citation>
    <scope>NUCLEOTIDE SEQUENCE [LARGE SCALE GENOMIC DNA]</scope>
    <source>
        <strain evidence="4">PX4</strain>
    </source>
</reference>
<gene>
    <name evidence="3" type="ORF">BSF38_05495</name>
</gene>
<evidence type="ECO:0000313" key="4">
    <source>
        <dbReference type="Proteomes" id="UP000186309"/>
    </source>
</evidence>
<sequence>MTSIRARKSRIALVLCLLVSFSWLGCGPAADPTAPPPIQAEDKEKLAAALPPGVTLESSIEPNVMLGANSKTVGEALASLHAYVKDNKIYDGGMSKVILFKTGKDDSKSKPAKSSKTKEESTTIVVTGG</sequence>
<evidence type="ECO:0000256" key="1">
    <source>
        <dbReference type="SAM" id="MobiDB-lite"/>
    </source>
</evidence>
<dbReference type="EMBL" id="CP019082">
    <property type="protein sequence ID" value="APW63908.1"/>
    <property type="molecule type" value="Genomic_DNA"/>
</dbReference>
<evidence type="ECO:0000256" key="2">
    <source>
        <dbReference type="SAM" id="SignalP"/>
    </source>
</evidence>
<dbReference type="PROSITE" id="PS51257">
    <property type="entry name" value="PROKAR_LIPOPROTEIN"/>
    <property type="match status" value="1"/>
</dbReference>
<feature type="signal peptide" evidence="2">
    <location>
        <begin position="1"/>
        <end position="25"/>
    </location>
</feature>
<keyword evidence="4" id="KW-1185">Reference proteome</keyword>
<keyword evidence="2" id="KW-0732">Signal</keyword>